<feature type="region of interest" description="Disordered" evidence="7">
    <location>
        <begin position="479"/>
        <end position="534"/>
    </location>
</feature>
<evidence type="ECO:0000256" key="6">
    <source>
        <dbReference type="ARBA" id="ARBA00022807"/>
    </source>
</evidence>
<comment type="catalytic activity">
    <reaction evidence="1">
        <text>Thiol-dependent hydrolysis of ester, thioester, amide, peptide and isopeptide bonds formed by the C-terminal Gly of ubiquitin (a 76-residue protein attached to proteins as an intracellular targeting signal).</text>
        <dbReference type="EC" id="3.4.19.12"/>
    </reaction>
</comment>
<dbReference type="CDD" id="cd22749">
    <property type="entry name" value="Otubain_C65"/>
    <property type="match status" value="1"/>
</dbReference>
<dbReference type="EMBL" id="HBFB01037076">
    <property type="protein sequence ID" value="CAD8696639.1"/>
    <property type="molecule type" value="Transcribed_RNA"/>
</dbReference>
<dbReference type="SUPFAM" id="SSF54001">
    <property type="entry name" value="Cysteine proteinases"/>
    <property type="match status" value="1"/>
</dbReference>
<organism evidence="8">
    <name type="scientific">Chlamydomonas leiostraca</name>
    <dbReference type="NCBI Taxonomy" id="1034604"/>
    <lineage>
        <taxon>Eukaryota</taxon>
        <taxon>Viridiplantae</taxon>
        <taxon>Chlorophyta</taxon>
        <taxon>core chlorophytes</taxon>
        <taxon>Chlorophyceae</taxon>
        <taxon>CS clade</taxon>
        <taxon>Chlamydomonadales</taxon>
        <taxon>Chlamydomonadaceae</taxon>
        <taxon>Chlamydomonas</taxon>
    </lineage>
</organism>
<keyword evidence="6" id="KW-0788">Thiol protease</keyword>
<evidence type="ECO:0000313" key="8">
    <source>
        <dbReference type="EMBL" id="CAD8696639.1"/>
    </source>
</evidence>
<dbReference type="InterPro" id="IPR042468">
    <property type="entry name" value="Peptidase_C65_otubain_sub1"/>
</dbReference>
<dbReference type="InterPro" id="IPR019400">
    <property type="entry name" value="Peptidase_C65_otubain"/>
</dbReference>
<dbReference type="GO" id="GO:0004843">
    <property type="term" value="F:cysteine-type deubiquitinase activity"/>
    <property type="evidence" value="ECO:0007669"/>
    <property type="project" value="UniProtKB-EC"/>
</dbReference>
<reference evidence="8" key="1">
    <citation type="submission" date="2021-01" db="EMBL/GenBank/DDBJ databases">
        <authorList>
            <person name="Corre E."/>
            <person name="Pelletier E."/>
            <person name="Niang G."/>
            <person name="Scheremetjew M."/>
            <person name="Finn R."/>
            <person name="Kale V."/>
            <person name="Holt S."/>
            <person name="Cochrane G."/>
            <person name="Meng A."/>
            <person name="Brown T."/>
            <person name="Cohen L."/>
        </authorList>
    </citation>
    <scope>NUCLEOTIDE SEQUENCE</scope>
    <source>
        <strain evidence="8">SAG 11-49</strain>
    </source>
</reference>
<dbReference type="GO" id="GO:0006508">
    <property type="term" value="P:proteolysis"/>
    <property type="evidence" value="ECO:0007669"/>
    <property type="project" value="UniProtKB-KW"/>
</dbReference>
<evidence type="ECO:0000256" key="5">
    <source>
        <dbReference type="ARBA" id="ARBA00022801"/>
    </source>
</evidence>
<proteinExistence type="predicted"/>
<evidence type="ECO:0000256" key="2">
    <source>
        <dbReference type="ARBA" id="ARBA00012759"/>
    </source>
</evidence>
<dbReference type="AlphaFoldDB" id="A0A7S0X1T4"/>
<protein>
    <recommendedName>
        <fullName evidence="2">ubiquitinyl hydrolase 1</fullName>
        <ecNumber evidence="2">3.4.19.12</ecNumber>
    </recommendedName>
</protein>
<dbReference type="InterPro" id="IPR038765">
    <property type="entry name" value="Papain-like_cys_pep_sf"/>
</dbReference>
<evidence type="ECO:0000256" key="1">
    <source>
        <dbReference type="ARBA" id="ARBA00000707"/>
    </source>
</evidence>
<dbReference type="PANTHER" id="PTHR12931:SF15">
    <property type="entry name" value="UBIQUITIN THIOESTERASE OTUBAIN-LIKE"/>
    <property type="match status" value="1"/>
</dbReference>
<dbReference type="GO" id="GO:0005634">
    <property type="term" value="C:nucleus"/>
    <property type="evidence" value="ECO:0007669"/>
    <property type="project" value="TreeGrafter"/>
</dbReference>
<dbReference type="PANTHER" id="PTHR12931">
    <property type="entry name" value="UBIQUITIN THIOLESTERASE PROTEIN OTUB"/>
    <property type="match status" value="1"/>
</dbReference>
<dbReference type="InterPro" id="IPR042467">
    <property type="entry name" value="Peptidase_C65_otubain_sub2"/>
</dbReference>
<sequence length="763" mass="85313">MLLKMAYTWRAALGLETPAGGAASAATTLGIDTWSGNKVRESSETRARIEATLHPEVALLVSDEYSFYSPEFVGACSTSCQRARRMQGLPGHHKPYGNISHVMVGDEQQHEPVNGKALHHGAAKEKEFGLAHLLEVARNSPAAAEGRAVFLKFTEVYILQEQHRQISTDGGRTLHELCMFTRRLDHTWDEVATFVDALDGKAILTINDYIPREPTIVVLRNELRAPLFKQLVIKRASFLHKRLAAFRSVDTFARGDLPPAVRALSALLNPEVTDGLPAQMFYFDGIRYSIIDSDLPQLRRVRTNLCTGRALLLDPREPDDSGTADIWELRYLPLGVFVQPDGFDELILITPKATQLAHVALPQPVQLGGQVVHELNLRRRGIPLREGYVVTDFFVQGYTNPKDKTLIMHLNPPPTGPFLRPSLVVCPSRYQEWDDVLLLSHLYNADRSNRHEVITKFHQALQMSPDLRCEIERLTALSQQTRERDQQRQPQQPAPSHVVQPEQEQQQHAPSAPPMPTQFPAAATSSQQPVGPQQPLQQLLDRYEHIAPTTADALRSACQEFNRYRAVQPDGNCFYRGFMFALLEAARTSAQRIRLHARMLQLWQQICLTPALTAGRHTPLWAAAERGANAVFSVLGAAPVSAAVREAATSTDDVVAFARMCTSFELHTRRDRYAPTLTEGTTIADARADVEQMGAYADDWQISALVNALSDSTAPRWCLGIVDVCTAQPRQYRRPDDGTNPWLWMLHLPLHYVILYPTAQPHG</sequence>
<evidence type="ECO:0000256" key="3">
    <source>
        <dbReference type="ARBA" id="ARBA00022670"/>
    </source>
</evidence>
<dbReference type="GO" id="GO:0071108">
    <property type="term" value="P:protein K48-linked deubiquitination"/>
    <property type="evidence" value="ECO:0007669"/>
    <property type="project" value="TreeGrafter"/>
</dbReference>
<dbReference type="EC" id="3.4.19.12" evidence="2"/>
<keyword evidence="3" id="KW-0645">Protease</keyword>
<evidence type="ECO:0000256" key="4">
    <source>
        <dbReference type="ARBA" id="ARBA00022786"/>
    </source>
</evidence>
<evidence type="ECO:0000256" key="7">
    <source>
        <dbReference type="SAM" id="MobiDB-lite"/>
    </source>
</evidence>
<dbReference type="GO" id="GO:0043130">
    <property type="term" value="F:ubiquitin binding"/>
    <property type="evidence" value="ECO:0007669"/>
    <property type="project" value="TreeGrafter"/>
</dbReference>
<dbReference type="Gene3D" id="1.20.1300.20">
    <property type="entry name" value="Peptidase C65 Otubain, subdomain 2"/>
    <property type="match status" value="1"/>
</dbReference>
<dbReference type="Gene3D" id="3.30.200.60">
    <property type="entry name" value="Peptidase C65 Otubain, subdomain 1"/>
    <property type="match status" value="1"/>
</dbReference>
<accession>A0A7S0X1T4</accession>
<name>A0A7S0X1T4_9CHLO</name>
<gene>
    <name evidence="8" type="ORF">CLEI1391_LOCUS20826</name>
</gene>
<dbReference type="Pfam" id="PF10275">
    <property type="entry name" value="Peptidase_C65"/>
    <property type="match status" value="1"/>
</dbReference>
<feature type="compositionally biased region" description="Low complexity" evidence="7">
    <location>
        <begin position="488"/>
        <end position="510"/>
    </location>
</feature>
<keyword evidence="5" id="KW-0378">Hydrolase</keyword>
<keyword evidence="4" id="KW-0833">Ubl conjugation pathway</keyword>